<keyword evidence="5 15" id="KW-0285">Flavoprotein</keyword>
<dbReference type="InterPro" id="IPR009075">
    <property type="entry name" value="AcylCo_DH/oxidase_C"/>
</dbReference>
<sequence length="589" mass="65458">MPKNTKTQFSFMKNIFNGHIPEKSLHHFPFFNTNRENDYILMYNSINDWMKQNVNSLKFDQEKKLPKDIIQGMKEMGLFGLIIPEAFGGSELTQTLYTRTLELLNQHDSSVTLTAGAHSSIGLKGLYLYGNEKQKAKYMPKLATGEMIASFALTEPTAGSDAAGIKTRAVKNGDHYIINGSKLWITNGGFADFFTVFAKEEINGEDKITAFIVTRDMGGVSHGQEELKLGIKASSTVEVFFKDVKVPAENILGKPGDGFKIAMGILNQGRMGLAGGALGAMKSVTDESIIYTKNRKAFGHSISDFGLIQSMLTEMAMHIYASESATYFATNLVDSGDTDYSIEAAICKVFVTEAAWKTINTAMQIHGGNGYMVEYGIERKLRDGRIGLIFEGTNEILRLFIAMTGLKETAGQYQRLGKELQQMQSHKNLDFLNSAIEKIGFLSEFAISEVKKTVISEKLESFHPSLEKECERLSSATHALANTSSRLIRSYGHKLIDEQLQLARLADVAIDTYVIASVLSRINSVIEKHGGVEKNATEISMAKLIIRNAKARVNQSLYDLKENHDSTIKNIAKYLVEKEKYPYQLDSVK</sequence>
<dbReference type="GO" id="GO:0003995">
    <property type="term" value="F:acyl-CoA dehydrogenase activity"/>
    <property type="evidence" value="ECO:0007669"/>
    <property type="project" value="InterPro"/>
</dbReference>
<dbReference type="EMBL" id="QOVW01000085">
    <property type="protein sequence ID" value="RDB35451.1"/>
    <property type="molecule type" value="Genomic_DNA"/>
</dbReference>
<evidence type="ECO:0000259" key="19">
    <source>
        <dbReference type="Pfam" id="PF21343"/>
    </source>
</evidence>
<evidence type="ECO:0000256" key="7">
    <source>
        <dbReference type="ARBA" id="ARBA00022946"/>
    </source>
</evidence>
<evidence type="ECO:0000256" key="1">
    <source>
        <dbReference type="ARBA" id="ARBA00001974"/>
    </source>
</evidence>
<dbReference type="GO" id="GO:0016020">
    <property type="term" value="C:membrane"/>
    <property type="evidence" value="ECO:0007669"/>
    <property type="project" value="UniProtKB-SubCell"/>
</dbReference>
<dbReference type="Proteomes" id="UP000253934">
    <property type="component" value="Unassembled WGS sequence"/>
</dbReference>
<evidence type="ECO:0000256" key="9">
    <source>
        <dbReference type="ARBA" id="ARBA00023002"/>
    </source>
</evidence>
<dbReference type="PROSITE" id="PS00073">
    <property type="entry name" value="ACYL_COA_DH_2"/>
    <property type="match status" value="1"/>
</dbReference>
<dbReference type="InterPro" id="IPR006089">
    <property type="entry name" value="Acyl-CoA_DH_CS"/>
</dbReference>
<comment type="catalytic activity">
    <reaction evidence="11">
        <text>oxidized [electron-transfer flavoprotein] + hexadecanoyl-CoA + H(+) = (2E)-hexadecenoyl-CoA + reduced [electron-transfer flavoprotein]</text>
        <dbReference type="Rhea" id="RHEA:43448"/>
        <dbReference type="Rhea" id="RHEA-COMP:10685"/>
        <dbReference type="Rhea" id="RHEA-COMP:10686"/>
        <dbReference type="ChEBI" id="CHEBI:15378"/>
        <dbReference type="ChEBI" id="CHEBI:57379"/>
        <dbReference type="ChEBI" id="CHEBI:57692"/>
        <dbReference type="ChEBI" id="CHEBI:58307"/>
        <dbReference type="ChEBI" id="CHEBI:61526"/>
    </reaction>
    <physiologicalReaction direction="left-to-right" evidence="11">
        <dbReference type="Rhea" id="RHEA:43449"/>
    </physiologicalReaction>
</comment>
<dbReference type="AlphaFoldDB" id="A0A369KLD9"/>
<evidence type="ECO:0000256" key="12">
    <source>
        <dbReference type="ARBA" id="ARBA00049038"/>
    </source>
</evidence>
<keyword evidence="8" id="KW-0007">Acetylation</keyword>
<feature type="domain" description="Acyl-CoA dehydrogenase/oxidase N-terminal" evidence="18">
    <location>
        <begin position="44"/>
        <end position="146"/>
    </location>
</feature>
<evidence type="ECO:0000256" key="8">
    <source>
        <dbReference type="ARBA" id="ARBA00022990"/>
    </source>
</evidence>
<keyword evidence="21" id="KW-1185">Reference proteome</keyword>
<evidence type="ECO:0000256" key="10">
    <source>
        <dbReference type="ARBA" id="ARBA00023136"/>
    </source>
</evidence>
<evidence type="ECO:0000256" key="13">
    <source>
        <dbReference type="ARBA" id="ARBA00049140"/>
    </source>
</evidence>
<feature type="domain" description="Acyl-CoA dehydrogenase/oxidase C-terminal" evidence="16">
    <location>
        <begin position="256"/>
        <end position="404"/>
    </location>
</feature>
<dbReference type="FunFam" id="1.10.540.10:FF:000001">
    <property type="entry name" value="Very long-chain-specific acyl-CoA dehydrogenase, mitochondrial"/>
    <property type="match status" value="1"/>
</dbReference>
<comment type="catalytic activity">
    <reaction evidence="12">
        <text>tetradecanoyl-CoA + oxidized [electron-transfer flavoprotein] + H(+) = (2E)-tetradecenoyl-CoA + reduced [electron-transfer flavoprotein]</text>
        <dbReference type="Rhea" id="RHEA:47316"/>
        <dbReference type="Rhea" id="RHEA-COMP:10685"/>
        <dbReference type="Rhea" id="RHEA-COMP:10686"/>
        <dbReference type="ChEBI" id="CHEBI:15378"/>
        <dbReference type="ChEBI" id="CHEBI:57385"/>
        <dbReference type="ChEBI" id="CHEBI:57692"/>
        <dbReference type="ChEBI" id="CHEBI:58307"/>
        <dbReference type="ChEBI" id="CHEBI:61405"/>
    </reaction>
    <physiologicalReaction direction="left-to-right" evidence="12">
        <dbReference type="Rhea" id="RHEA:47317"/>
    </physiologicalReaction>
</comment>
<dbReference type="GO" id="GO:0050660">
    <property type="term" value="F:flavin adenine dinucleotide binding"/>
    <property type="evidence" value="ECO:0007669"/>
    <property type="project" value="InterPro"/>
</dbReference>
<proteinExistence type="inferred from homology"/>
<dbReference type="FunFam" id="2.40.110.10:FF:000006">
    <property type="entry name" value="very long-chain specific acyl-CoA dehydrogenase, mitochondrial"/>
    <property type="match status" value="1"/>
</dbReference>
<comment type="subcellular location">
    <subcellularLocation>
        <location evidence="2">Membrane</location>
        <topology evidence="2">Peripheral membrane protein</topology>
    </subcellularLocation>
</comment>
<feature type="domain" description="ACAD9/ACADV-like C-terminal" evidence="19">
    <location>
        <begin position="464"/>
        <end position="581"/>
    </location>
</feature>
<dbReference type="PANTHER" id="PTHR43884">
    <property type="entry name" value="ACYL-COA DEHYDROGENASE"/>
    <property type="match status" value="1"/>
</dbReference>
<reference evidence="20" key="1">
    <citation type="submission" date="2018-04" db="EMBL/GenBank/DDBJ databases">
        <title>Draft genome sequence of the Candidatus Spirobacillus cienkowskii, a pathogen of freshwater Daphnia species, reconstructed from hemolymph metagenomic reads.</title>
        <authorList>
            <person name="Bresciani L."/>
            <person name="Lemos L.N."/>
            <person name="Wale N."/>
            <person name="Lin J.Y."/>
            <person name="Fernandes G.R."/>
            <person name="Duffy M.A."/>
            <person name="Rodrigues J.M."/>
        </authorList>
    </citation>
    <scope>NUCLEOTIDE SEQUENCE [LARGE SCALE GENOMIC DNA]</scope>
    <source>
        <strain evidence="20">Binning01</strain>
    </source>
</reference>
<dbReference type="Gene3D" id="1.10.540.10">
    <property type="entry name" value="Acyl-CoA dehydrogenase/oxidase, N-terminal domain"/>
    <property type="match status" value="1"/>
</dbReference>
<evidence type="ECO:0000313" key="20">
    <source>
        <dbReference type="EMBL" id="RDB35451.1"/>
    </source>
</evidence>
<dbReference type="InterPro" id="IPR009100">
    <property type="entry name" value="AcylCoA_DH/oxidase_NM_dom_sf"/>
</dbReference>
<comment type="caution">
    <text evidence="20">The sequence shown here is derived from an EMBL/GenBank/DDBJ whole genome shotgun (WGS) entry which is preliminary data.</text>
</comment>
<keyword evidence="6 15" id="KW-0274">FAD</keyword>
<accession>A0A369KLD9</accession>
<evidence type="ECO:0000256" key="5">
    <source>
        <dbReference type="ARBA" id="ARBA00022630"/>
    </source>
</evidence>
<dbReference type="InterPro" id="IPR036250">
    <property type="entry name" value="AcylCo_DH-like_C"/>
</dbReference>
<dbReference type="Gene3D" id="1.20.140.10">
    <property type="entry name" value="Butyryl-CoA Dehydrogenase, subunit A, domain 3"/>
    <property type="match status" value="2"/>
</dbReference>
<dbReference type="InterPro" id="IPR006091">
    <property type="entry name" value="Acyl-CoA_Oxase/DH_mid-dom"/>
</dbReference>
<evidence type="ECO:0000256" key="6">
    <source>
        <dbReference type="ARBA" id="ARBA00022827"/>
    </source>
</evidence>
<evidence type="ECO:0000259" key="17">
    <source>
        <dbReference type="Pfam" id="PF02770"/>
    </source>
</evidence>
<dbReference type="SUPFAM" id="SSF56645">
    <property type="entry name" value="Acyl-CoA dehydrogenase NM domain-like"/>
    <property type="match status" value="1"/>
</dbReference>
<comment type="catalytic activity">
    <reaction evidence="14">
        <text>octadecanoyl-CoA + oxidized [electron-transfer flavoprotein] + H(+) = (2E)-octadecenoyl-CoA + reduced [electron-transfer flavoprotein]</text>
        <dbReference type="Rhea" id="RHEA:47240"/>
        <dbReference type="Rhea" id="RHEA-COMP:10685"/>
        <dbReference type="Rhea" id="RHEA-COMP:10686"/>
        <dbReference type="ChEBI" id="CHEBI:15378"/>
        <dbReference type="ChEBI" id="CHEBI:57394"/>
        <dbReference type="ChEBI" id="CHEBI:57692"/>
        <dbReference type="ChEBI" id="CHEBI:58307"/>
        <dbReference type="ChEBI" id="CHEBI:71412"/>
    </reaction>
    <physiologicalReaction direction="left-to-right" evidence="14">
        <dbReference type="Rhea" id="RHEA:47241"/>
    </physiologicalReaction>
</comment>
<evidence type="ECO:0000313" key="21">
    <source>
        <dbReference type="Proteomes" id="UP000253934"/>
    </source>
</evidence>
<gene>
    <name evidence="20" type="ORF">DCC88_10100</name>
</gene>
<name>A0A369KLD9_9BACT</name>
<dbReference type="Pfam" id="PF00441">
    <property type="entry name" value="Acyl-CoA_dh_1"/>
    <property type="match status" value="1"/>
</dbReference>
<dbReference type="GO" id="GO:0006631">
    <property type="term" value="P:fatty acid metabolic process"/>
    <property type="evidence" value="ECO:0007669"/>
    <property type="project" value="UniProtKB-ARBA"/>
</dbReference>
<dbReference type="InterPro" id="IPR049448">
    <property type="entry name" value="ACAD9/ACADV-like_C"/>
</dbReference>
<dbReference type="FunFam" id="1.20.140.10:FF:000008">
    <property type="entry name" value="acyl-CoA dehydrogenase family member 9, mitochondrial"/>
    <property type="match status" value="1"/>
</dbReference>
<keyword evidence="7" id="KW-0809">Transit peptide</keyword>
<feature type="domain" description="Acyl-CoA oxidase/dehydrogenase middle" evidence="17">
    <location>
        <begin position="150"/>
        <end position="244"/>
    </location>
</feature>
<keyword evidence="10" id="KW-0472">Membrane</keyword>
<evidence type="ECO:0000256" key="2">
    <source>
        <dbReference type="ARBA" id="ARBA00004170"/>
    </source>
</evidence>
<dbReference type="SUPFAM" id="SSF47203">
    <property type="entry name" value="Acyl-CoA dehydrogenase C-terminal domain-like"/>
    <property type="match status" value="1"/>
</dbReference>
<evidence type="ECO:0000256" key="3">
    <source>
        <dbReference type="ARBA" id="ARBA00009347"/>
    </source>
</evidence>
<evidence type="ECO:0000256" key="11">
    <source>
        <dbReference type="ARBA" id="ARBA00047916"/>
    </source>
</evidence>
<evidence type="ECO:0000256" key="14">
    <source>
        <dbReference type="ARBA" id="ARBA00049224"/>
    </source>
</evidence>
<organism evidence="20 21">
    <name type="scientific">Spirobacillus cienkowskii</name>
    <dbReference type="NCBI Taxonomy" id="495820"/>
    <lineage>
        <taxon>Bacteria</taxon>
        <taxon>Pseudomonadati</taxon>
        <taxon>Bdellovibrionota</taxon>
        <taxon>Oligoflexia</taxon>
        <taxon>Silvanigrellales</taxon>
        <taxon>Spirobacillus</taxon>
    </lineage>
</organism>
<dbReference type="PROSITE" id="PS00072">
    <property type="entry name" value="ACYL_COA_DH_1"/>
    <property type="match status" value="1"/>
</dbReference>
<keyword evidence="4" id="KW-0597">Phosphoprotein</keyword>
<dbReference type="PANTHER" id="PTHR43884:SF9">
    <property type="entry name" value="COMPLEX I ASSEMBLY FACTOR ACAD9, MITOCHONDRIAL"/>
    <property type="match status" value="1"/>
</dbReference>
<keyword evidence="9 15" id="KW-0560">Oxidoreductase</keyword>
<dbReference type="InterPro" id="IPR037069">
    <property type="entry name" value="AcylCoA_DH/ox_N_sf"/>
</dbReference>
<dbReference type="Pfam" id="PF21343">
    <property type="entry name" value="ACAD9-ACADV_C"/>
    <property type="match status" value="1"/>
</dbReference>
<dbReference type="InterPro" id="IPR046373">
    <property type="entry name" value="Acyl-CoA_Oxase/DH_mid-dom_sf"/>
</dbReference>
<evidence type="ECO:0000259" key="16">
    <source>
        <dbReference type="Pfam" id="PF00441"/>
    </source>
</evidence>
<evidence type="ECO:0000256" key="15">
    <source>
        <dbReference type="RuleBase" id="RU362125"/>
    </source>
</evidence>
<protein>
    <submittedName>
        <fullName evidence="20">Acyl-CoA dehydrogenase</fullName>
    </submittedName>
</protein>
<dbReference type="Pfam" id="PF02771">
    <property type="entry name" value="Acyl-CoA_dh_N"/>
    <property type="match status" value="1"/>
</dbReference>
<comment type="similarity">
    <text evidence="3 15">Belongs to the acyl-CoA dehydrogenase family.</text>
</comment>
<comment type="catalytic activity">
    <reaction evidence="13">
        <text>eicosanoyl-CoA + oxidized [electron-transfer flavoprotein] + H(+) = (2E)-eicosenoyl-CoA + reduced [electron-transfer flavoprotein]</text>
        <dbReference type="Rhea" id="RHEA:47236"/>
        <dbReference type="Rhea" id="RHEA-COMP:10685"/>
        <dbReference type="Rhea" id="RHEA-COMP:10686"/>
        <dbReference type="ChEBI" id="CHEBI:15378"/>
        <dbReference type="ChEBI" id="CHEBI:57380"/>
        <dbReference type="ChEBI" id="CHEBI:57692"/>
        <dbReference type="ChEBI" id="CHEBI:58307"/>
        <dbReference type="ChEBI" id="CHEBI:74691"/>
    </reaction>
    <physiologicalReaction direction="left-to-right" evidence="13">
        <dbReference type="Rhea" id="RHEA:47237"/>
    </physiologicalReaction>
</comment>
<evidence type="ECO:0000256" key="4">
    <source>
        <dbReference type="ARBA" id="ARBA00022553"/>
    </source>
</evidence>
<dbReference type="Gene3D" id="2.40.110.10">
    <property type="entry name" value="Butyryl-CoA Dehydrogenase, subunit A, domain 2"/>
    <property type="match status" value="1"/>
</dbReference>
<evidence type="ECO:0000259" key="18">
    <source>
        <dbReference type="Pfam" id="PF02771"/>
    </source>
</evidence>
<dbReference type="InterPro" id="IPR013786">
    <property type="entry name" value="AcylCoA_DH/ox_N"/>
</dbReference>
<comment type="cofactor">
    <cofactor evidence="1 15">
        <name>FAD</name>
        <dbReference type="ChEBI" id="CHEBI:57692"/>
    </cofactor>
</comment>
<dbReference type="Pfam" id="PF02770">
    <property type="entry name" value="Acyl-CoA_dh_M"/>
    <property type="match status" value="1"/>
</dbReference>